<sequence length="124" mass="13610">MLNQGVSFTVSQILCDIIPLSPAYSREEPKICILTLSRILKRLAAFSLSFTLPTVLCSATNLSVCPQRFLVLSLVASCQATSIDLSKPLKFHLLCPAEISGPLSVCYIIYIFLMREMGIALPCQ</sequence>
<proteinExistence type="predicted"/>
<dbReference type="EMBL" id="JAHRIN010063188">
    <property type="protein sequence ID" value="MEQ2213750.1"/>
    <property type="molecule type" value="Genomic_DNA"/>
</dbReference>
<evidence type="ECO:0000313" key="1">
    <source>
        <dbReference type="EMBL" id="MEQ2213750.1"/>
    </source>
</evidence>
<accession>A0ABV0RZM5</accession>
<protein>
    <submittedName>
        <fullName evidence="1">Uncharacterized protein</fullName>
    </submittedName>
</protein>
<name>A0ABV0RZM5_9TELE</name>
<reference evidence="1 2" key="1">
    <citation type="submission" date="2021-06" db="EMBL/GenBank/DDBJ databases">
        <authorList>
            <person name="Palmer J.M."/>
        </authorList>
    </citation>
    <scope>NUCLEOTIDE SEQUENCE [LARGE SCALE GENOMIC DNA]</scope>
    <source>
        <strain evidence="1 2">XC_2019</strain>
        <tissue evidence="1">Muscle</tissue>
    </source>
</reference>
<comment type="caution">
    <text evidence="1">The sequence shown here is derived from an EMBL/GenBank/DDBJ whole genome shotgun (WGS) entry which is preliminary data.</text>
</comment>
<evidence type="ECO:0000313" key="2">
    <source>
        <dbReference type="Proteomes" id="UP001434883"/>
    </source>
</evidence>
<gene>
    <name evidence="1" type="ORF">XENOCAPTIV_020299</name>
</gene>
<organism evidence="1 2">
    <name type="scientific">Xenoophorus captivus</name>
    <dbReference type="NCBI Taxonomy" id="1517983"/>
    <lineage>
        <taxon>Eukaryota</taxon>
        <taxon>Metazoa</taxon>
        <taxon>Chordata</taxon>
        <taxon>Craniata</taxon>
        <taxon>Vertebrata</taxon>
        <taxon>Euteleostomi</taxon>
        <taxon>Actinopterygii</taxon>
        <taxon>Neopterygii</taxon>
        <taxon>Teleostei</taxon>
        <taxon>Neoteleostei</taxon>
        <taxon>Acanthomorphata</taxon>
        <taxon>Ovalentaria</taxon>
        <taxon>Atherinomorphae</taxon>
        <taxon>Cyprinodontiformes</taxon>
        <taxon>Goodeidae</taxon>
        <taxon>Xenoophorus</taxon>
    </lineage>
</organism>
<keyword evidence="2" id="KW-1185">Reference proteome</keyword>
<dbReference type="Proteomes" id="UP001434883">
    <property type="component" value="Unassembled WGS sequence"/>
</dbReference>